<evidence type="ECO:0008006" key="3">
    <source>
        <dbReference type="Google" id="ProtNLM"/>
    </source>
</evidence>
<evidence type="ECO:0000313" key="2">
    <source>
        <dbReference type="Proteomes" id="UP001373714"/>
    </source>
</evidence>
<dbReference type="AlphaFoldDB" id="A0AAV9V9A5"/>
<name>A0AAV9V9A5_9PEZI</name>
<dbReference type="GO" id="GO:0033617">
    <property type="term" value="P:mitochondrial respiratory chain complex IV assembly"/>
    <property type="evidence" value="ECO:0007669"/>
    <property type="project" value="InterPro"/>
</dbReference>
<accession>A0AAV9V9A5</accession>
<organism evidence="1 2">
    <name type="scientific">Orbilia blumenaviensis</name>
    <dbReference type="NCBI Taxonomy" id="1796055"/>
    <lineage>
        <taxon>Eukaryota</taxon>
        <taxon>Fungi</taxon>
        <taxon>Dikarya</taxon>
        <taxon>Ascomycota</taxon>
        <taxon>Pezizomycotina</taxon>
        <taxon>Orbiliomycetes</taxon>
        <taxon>Orbiliales</taxon>
        <taxon>Orbiliaceae</taxon>
        <taxon>Orbilia</taxon>
    </lineage>
</organism>
<dbReference type="EMBL" id="JAVHNS010000004">
    <property type="protein sequence ID" value="KAK6357799.1"/>
    <property type="molecule type" value="Genomic_DNA"/>
</dbReference>
<dbReference type="InterPro" id="IPR039870">
    <property type="entry name" value="Coa4-like"/>
</dbReference>
<dbReference type="PANTHER" id="PTHR13639">
    <property type="entry name" value="CYTOCHROME C OXIDASE ASSEMBLY FACTOR 4 HOMOLOG, MITOCHONDRIAL"/>
    <property type="match status" value="1"/>
</dbReference>
<evidence type="ECO:0000313" key="1">
    <source>
        <dbReference type="EMBL" id="KAK6357799.1"/>
    </source>
</evidence>
<sequence>MISRDDSKDDDDEWDLRIQKTGCAEENENLQMCFDKTKDWRACQKQLQLFRDCWRRHKDSETDIETKQIGQ</sequence>
<protein>
    <recommendedName>
        <fullName evidence="3">CHCH domain-containing protein</fullName>
    </recommendedName>
</protein>
<comment type="caution">
    <text evidence="1">The sequence shown here is derived from an EMBL/GenBank/DDBJ whole genome shotgun (WGS) entry which is preliminary data.</text>
</comment>
<keyword evidence="2" id="KW-1185">Reference proteome</keyword>
<dbReference type="Proteomes" id="UP001373714">
    <property type="component" value="Unassembled WGS sequence"/>
</dbReference>
<reference evidence="1 2" key="1">
    <citation type="submission" date="2019-10" db="EMBL/GenBank/DDBJ databases">
        <authorList>
            <person name="Palmer J.M."/>
        </authorList>
    </citation>
    <scope>NUCLEOTIDE SEQUENCE [LARGE SCALE GENOMIC DNA]</scope>
    <source>
        <strain evidence="1 2">TWF730</strain>
    </source>
</reference>
<proteinExistence type="predicted"/>
<gene>
    <name evidence="1" type="ORF">TWF730_007159</name>
</gene>
<dbReference type="GO" id="GO:0005758">
    <property type="term" value="C:mitochondrial intermembrane space"/>
    <property type="evidence" value="ECO:0007669"/>
    <property type="project" value="InterPro"/>
</dbReference>
<dbReference type="PANTHER" id="PTHR13639:SF2">
    <property type="entry name" value="CYTOCHROME C OXIDASE ASSEMBLY FACTOR 4 HOMOLOG, MITOCHONDRIAL"/>
    <property type="match status" value="1"/>
</dbReference>
<dbReference type="PROSITE" id="PS51808">
    <property type="entry name" value="CHCH"/>
    <property type="match status" value="1"/>
</dbReference>